<dbReference type="InterPro" id="IPR051729">
    <property type="entry name" value="Opine/Lysopine_DH"/>
</dbReference>
<evidence type="ECO:0000313" key="3">
    <source>
        <dbReference type="Proteomes" id="UP000233597"/>
    </source>
</evidence>
<dbReference type="SUPFAM" id="SSF51735">
    <property type="entry name" value="NAD(P)-binding Rossmann-fold domains"/>
    <property type="match status" value="1"/>
</dbReference>
<dbReference type="GO" id="GO:0016491">
    <property type="term" value="F:oxidoreductase activity"/>
    <property type="evidence" value="ECO:0007669"/>
    <property type="project" value="InterPro"/>
</dbReference>
<accession>A0A2N3KTT5</accession>
<proteinExistence type="predicted"/>
<dbReference type="Pfam" id="PF02317">
    <property type="entry name" value="Octopine_DH"/>
    <property type="match status" value="1"/>
</dbReference>
<sequence length="360" mass="38916">MEVGIAGAGLIARGYFAHLTQRGMQPKLWSPTGKSARDVPSGTVLNVMGAIEGQFDLAYCANAAELAQSDVIILALPANGHRLVLDALIPHLEARHTVIISGHLSFAALYLSKMLAARGLQIPIVAWSTTALTAKSPNAPHELRIGQLRGNIDMAVLPAGQGAAAKATCIELFGPHFTLRDDLLTIAFSNLNPQSHLAIALCNLTRIENGEHWQQNSNMTPKVGNFLESLDRERVEIARSFGKEVRTQLENFRQPSGQEITNTHELYQLQVAHGTDPIGPKDINTRYVTEDVPYGLVATLFLARLAGVEAPLHQAGAAILSACYQRDFATDNDMLGVLEITDVASLKQLVCDGFATERIS</sequence>
<protein>
    <submittedName>
        <fullName evidence="2">NAD/NADP octopine/nopaline dehydrogenase</fullName>
    </submittedName>
</protein>
<organism evidence="2 3">
    <name type="scientific">Thalassospira marina</name>
    <dbReference type="NCBI Taxonomy" id="2048283"/>
    <lineage>
        <taxon>Bacteria</taxon>
        <taxon>Pseudomonadati</taxon>
        <taxon>Pseudomonadota</taxon>
        <taxon>Alphaproteobacteria</taxon>
        <taxon>Rhodospirillales</taxon>
        <taxon>Thalassospiraceae</taxon>
        <taxon>Thalassospira</taxon>
    </lineage>
</organism>
<evidence type="ECO:0000313" key="2">
    <source>
        <dbReference type="EMBL" id="PKR53947.1"/>
    </source>
</evidence>
<feature type="domain" description="Opine dehydrogenase" evidence="1">
    <location>
        <begin position="181"/>
        <end position="322"/>
    </location>
</feature>
<dbReference type="InterPro" id="IPR008927">
    <property type="entry name" value="6-PGluconate_DH-like_C_sf"/>
</dbReference>
<dbReference type="InterPro" id="IPR003421">
    <property type="entry name" value="Opine_DH"/>
</dbReference>
<dbReference type="InterPro" id="IPR013328">
    <property type="entry name" value="6PGD_dom2"/>
</dbReference>
<reference evidence="2 3" key="1">
    <citation type="submission" date="2017-09" db="EMBL/GenBank/DDBJ databases">
        <title>Biodiversity and function of Thalassospira species in the particle-attached aromatic-hydrocarbon-degrading consortia from the surface seawater of the South China Sea.</title>
        <authorList>
            <person name="Dong C."/>
            <person name="Liu R."/>
            <person name="Shao Z."/>
        </authorList>
    </citation>
    <scope>NUCLEOTIDE SEQUENCE [LARGE SCALE GENOMIC DNA]</scope>
    <source>
        <strain evidence="2 3">CSC1P2</strain>
    </source>
</reference>
<dbReference type="Proteomes" id="UP000233597">
    <property type="component" value="Unassembled WGS sequence"/>
</dbReference>
<dbReference type="InterPro" id="IPR036291">
    <property type="entry name" value="NAD(P)-bd_dom_sf"/>
</dbReference>
<dbReference type="Gene3D" id="3.40.50.720">
    <property type="entry name" value="NAD(P)-binding Rossmann-like Domain"/>
    <property type="match status" value="1"/>
</dbReference>
<name>A0A2N3KTT5_9PROT</name>
<dbReference type="OrthoDB" id="6135265at2"/>
<dbReference type="PANTHER" id="PTHR38015">
    <property type="entry name" value="BLR6086 PROTEIN"/>
    <property type="match status" value="1"/>
</dbReference>
<dbReference type="SUPFAM" id="SSF48179">
    <property type="entry name" value="6-phosphogluconate dehydrogenase C-terminal domain-like"/>
    <property type="match status" value="1"/>
</dbReference>
<dbReference type="EMBL" id="NWTK01000007">
    <property type="protein sequence ID" value="PKR53947.1"/>
    <property type="molecule type" value="Genomic_DNA"/>
</dbReference>
<comment type="caution">
    <text evidence="2">The sequence shown here is derived from an EMBL/GenBank/DDBJ whole genome shotgun (WGS) entry which is preliminary data.</text>
</comment>
<dbReference type="PANTHER" id="PTHR38015:SF1">
    <property type="entry name" value="OPINE DEHYDROGENASE DOMAIN-CONTAINING PROTEIN"/>
    <property type="match status" value="1"/>
</dbReference>
<dbReference type="Gene3D" id="1.10.1040.10">
    <property type="entry name" value="N-(1-d-carboxylethyl)-l-norvaline Dehydrogenase, domain 2"/>
    <property type="match status" value="1"/>
</dbReference>
<gene>
    <name evidence="2" type="ORF">COO20_12075</name>
</gene>
<evidence type="ECO:0000259" key="1">
    <source>
        <dbReference type="Pfam" id="PF02317"/>
    </source>
</evidence>
<dbReference type="AlphaFoldDB" id="A0A2N3KTT5"/>